<gene>
    <name evidence="9" type="ORF">ZOSMA_2G00420</name>
</gene>
<organism evidence="9 10">
    <name type="scientific">Zostera marina</name>
    <name type="common">Eelgrass</name>
    <dbReference type="NCBI Taxonomy" id="29655"/>
    <lineage>
        <taxon>Eukaryota</taxon>
        <taxon>Viridiplantae</taxon>
        <taxon>Streptophyta</taxon>
        <taxon>Embryophyta</taxon>
        <taxon>Tracheophyta</taxon>
        <taxon>Spermatophyta</taxon>
        <taxon>Magnoliopsida</taxon>
        <taxon>Liliopsida</taxon>
        <taxon>Zosteraceae</taxon>
        <taxon>Zostera</taxon>
    </lineage>
</organism>
<comment type="similarity">
    <text evidence="2 7">Belongs to the EMP24/GP25L family.</text>
</comment>
<keyword evidence="5" id="KW-1133">Transmembrane helix</keyword>
<dbReference type="Pfam" id="PF01105">
    <property type="entry name" value="EMP24_GP25L"/>
    <property type="match status" value="1"/>
</dbReference>
<keyword evidence="6" id="KW-0472">Membrane</keyword>
<dbReference type="GO" id="GO:0030134">
    <property type="term" value="C:COPII-coated ER to Golgi transport vesicle"/>
    <property type="evidence" value="ECO:0000318"/>
    <property type="project" value="GO_Central"/>
</dbReference>
<dbReference type="PANTHER" id="PTHR22811">
    <property type="entry name" value="TRANSMEMBRANE EMP24 DOMAIN-CONTAINING PROTEIN"/>
    <property type="match status" value="1"/>
</dbReference>
<dbReference type="GO" id="GO:0005793">
    <property type="term" value="C:endoplasmic reticulum-Golgi intermediate compartment"/>
    <property type="evidence" value="ECO:0000318"/>
    <property type="project" value="GO_Central"/>
</dbReference>
<sequence length="213" mass="25019">MMKGYRKRDVMTIYTIILILVLILPSLQQQAIGIKLVIGTEMKCFSSLIDKGEKVHTSFDIIPTHHYWGKRGLDLEIKGPNGEEIHNSRNKFDEMVDFEVKEQGNHSFCITNNFPHPETIYFDIETRQIMAIHEQFFSLFVKMRELDEILNTIQNQQMRLQKETHFQAIENEKMNKRAIQKAIYETTIVIGASVLQLFTIRELFERKLRTSIV</sequence>
<keyword evidence="4" id="KW-0732">Signal</keyword>
<evidence type="ECO:0000256" key="3">
    <source>
        <dbReference type="ARBA" id="ARBA00022692"/>
    </source>
</evidence>
<keyword evidence="10" id="KW-1185">Reference proteome</keyword>
<dbReference type="InterPro" id="IPR015720">
    <property type="entry name" value="Emp24-like"/>
</dbReference>
<evidence type="ECO:0000313" key="9">
    <source>
        <dbReference type="EMBL" id="KMZ66031.1"/>
    </source>
</evidence>
<dbReference type="EMBL" id="LFYR01000981">
    <property type="protein sequence ID" value="KMZ66031.1"/>
    <property type="molecule type" value="Genomic_DNA"/>
</dbReference>
<feature type="domain" description="GOLD" evidence="8">
    <location>
        <begin position="42"/>
        <end position="126"/>
    </location>
</feature>
<dbReference type="InterPro" id="IPR009038">
    <property type="entry name" value="GOLD_dom"/>
</dbReference>
<name>A0A0K9PAL6_ZOSMR</name>
<dbReference type="SMR" id="A0A0K9PAL6"/>
<comment type="subcellular location">
    <subcellularLocation>
        <location evidence="1 7">Membrane</location>
        <topology evidence="1 7">Single-pass type I membrane protein</topology>
    </subcellularLocation>
</comment>
<dbReference type="GO" id="GO:0006886">
    <property type="term" value="P:intracellular protein transport"/>
    <property type="evidence" value="ECO:0000318"/>
    <property type="project" value="GO_Central"/>
</dbReference>
<evidence type="ECO:0000256" key="1">
    <source>
        <dbReference type="ARBA" id="ARBA00004479"/>
    </source>
</evidence>
<dbReference type="STRING" id="29655.A0A0K9PAL6"/>
<comment type="caution">
    <text evidence="9">The sequence shown here is derived from an EMBL/GenBank/DDBJ whole genome shotgun (WGS) entry which is preliminary data.</text>
</comment>
<accession>A0A0K9PAL6</accession>
<evidence type="ECO:0000256" key="6">
    <source>
        <dbReference type="ARBA" id="ARBA00023136"/>
    </source>
</evidence>
<dbReference type="PROSITE" id="PS50866">
    <property type="entry name" value="GOLD"/>
    <property type="match status" value="1"/>
</dbReference>
<dbReference type="GO" id="GO:0006888">
    <property type="term" value="P:endoplasmic reticulum to Golgi vesicle-mediated transport"/>
    <property type="evidence" value="ECO:0000318"/>
    <property type="project" value="GO_Central"/>
</dbReference>
<dbReference type="Proteomes" id="UP000036987">
    <property type="component" value="Unassembled WGS sequence"/>
</dbReference>
<reference evidence="10" key="1">
    <citation type="journal article" date="2016" name="Nature">
        <title>The genome of the seagrass Zostera marina reveals angiosperm adaptation to the sea.</title>
        <authorList>
            <person name="Olsen J.L."/>
            <person name="Rouze P."/>
            <person name="Verhelst B."/>
            <person name="Lin Y.-C."/>
            <person name="Bayer T."/>
            <person name="Collen J."/>
            <person name="Dattolo E."/>
            <person name="De Paoli E."/>
            <person name="Dittami S."/>
            <person name="Maumus F."/>
            <person name="Michel G."/>
            <person name="Kersting A."/>
            <person name="Lauritano C."/>
            <person name="Lohaus R."/>
            <person name="Toepel M."/>
            <person name="Tonon T."/>
            <person name="Vanneste K."/>
            <person name="Amirebrahimi M."/>
            <person name="Brakel J."/>
            <person name="Bostroem C."/>
            <person name="Chovatia M."/>
            <person name="Grimwood J."/>
            <person name="Jenkins J.W."/>
            <person name="Jueterbock A."/>
            <person name="Mraz A."/>
            <person name="Stam W.T."/>
            <person name="Tice H."/>
            <person name="Bornberg-Bauer E."/>
            <person name="Green P.J."/>
            <person name="Pearson G.A."/>
            <person name="Procaccini G."/>
            <person name="Duarte C.M."/>
            <person name="Schmutz J."/>
            <person name="Reusch T.B.H."/>
            <person name="Van de Peer Y."/>
        </authorList>
    </citation>
    <scope>NUCLEOTIDE SEQUENCE [LARGE SCALE GENOMIC DNA]</scope>
    <source>
        <strain evidence="10">cv. Finnish</strain>
    </source>
</reference>
<evidence type="ECO:0000313" key="10">
    <source>
        <dbReference type="Proteomes" id="UP000036987"/>
    </source>
</evidence>
<evidence type="ECO:0000256" key="2">
    <source>
        <dbReference type="ARBA" id="ARBA00007104"/>
    </source>
</evidence>
<proteinExistence type="inferred from homology"/>
<dbReference type="GO" id="GO:0005783">
    <property type="term" value="C:endoplasmic reticulum"/>
    <property type="evidence" value="ECO:0000318"/>
    <property type="project" value="GO_Central"/>
</dbReference>
<dbReference type="GO" id="GO:0016020">
    <property type="term" value="C:membrane"/>
    <property type="evidence" value="ECO:0007669"/>
    <property type="project" value="UniProtKB-SubCell"/>
</dbReference>
<dbReference type="AlphaFoldDB" id="A0A0K9PAL6"/>
<evidence type="ECO:0000256" key="5">
    <source>
        <dbReference type="ARBA" id="ARBA00022989"/>
    </source>
</evidence>
<dbReference type="SMART" id="SM01190">
    <property type="entry name" value="EMP24_GP25L"/>
    <property type="match status" value="1"/>
</dbReference>
<dbReference type="GO" id="GO:0007030">
    <property type="term" value="P:Golgi organization"/>
    <property type="evidence" value="ECO:0000318"/>
    <property type="project" value="GO_Central"/>
</dbReference>
<keyword evidence="3 7" id="KW-0812">Transmembrane</keyword>
<dbReference type="OrthoDB" id="1929172at2759"/>
<evidence type="ECO:0000256" key="4">
    <source>
        <dbReference type="ARBA" id="ARBA00022729"/>
    </source>
</evidence>
<dbReference type="GO" id="GO:0005794">
    <property type="term" value="C:Golgi apparatus"/>
    <property type="evidence" value="ECO:0000318"/>
    <property type="project" value="GO_Central"/>
</dbReference>
<protein>
    <submittedName>
        <fullName evidence="9">Transmembrane emp24 domain-containing protein 3</fullName>
    </submittedName>
</protein>
<evidence type="ECO:0000256" key="7">
    <source>
        <dbReference type="RuleBase" id="RU003827"/>
    </source>
</evidence>
<evidence type="ECO:0000259" key="8">
    <source>
        <dbReference type="PROSITE" id="PS50866"/>
    </source>
</evidence>